<gene>
    <name evidence="4" type="ORF">LEMA_P078120.1</name>
</gene>
<evidence type="ECO:0000313" key="5">
    <source>
        <dbReference type="Proteomes" id="UP000002668"/>
    </source>
</evidence>
<dbReference type="EMBL" id="FP929134">
    <property type="protein sequence ID" value="CBX98573.1"/>
    <property type="molecule type" value="Genomic_DNA"/>
</dbReference>
<dbReference type="SUPFAM" id="SSF55200">
    <property type="entry name" value="Translation initiation factor IF3, C-terminal domain"/>
    <property type="match status" value="1"/>
</dbReference>
<sequence length="274" mass="30271">MPPTHISGTSRALYRVFVAPNLRATSSISLLYAPAFAPSNPPSSISTPSLISRTTIREKKYSKETRRQALSDYYVIDRAIEADYINLVDADGTFHKDVSLEDALRSFDKVTHHLVQLTPGKVDESGNLDPENLPICRVTSKIDLRAQHQRKLEIERREAKGQGTGPIGKSLELNWAIAGGDLKHRMERLKEFLMEGRKVEITLGPKRRGKKATEEEAAAVMKAIRDTVAECKGATEKSVDGPIGGVMVIVLEGPKIKAEKKKKEKEGGNEEAEN</sequence>
<dbReference type="InterPro" id="IPR036787">
    <property type="entry name" value="T_IF-3_N_sf"/>
</dbReference>
<dbReference type="InterPro" id="IPR036788">
    <property type="entry name" value="T_IF-3_C_sf"/>
</dbReference>
<reference evidence="5" key="1">
    <citation type="journal article" date="2011" name="Nat. Commun.">
        <title>Effector diversification within compartments of the Leptosphaeria maculans genome affected by Repeat-Induced Point mutations.</title>
        <authorList>
            <person name="Rouxel T."/>
            <person name="Grandaubert J."/>
            <person name="Hane J.K."/>
            <person name="Hoede C."/>
            <person name="van de Wouw A.P."/>
            <person name="Couloux A."/>
            <person name="Dominguez V."/>
            <person name="Anthouard V."/>
            <person name="Bally P."/>
            <person name="Bourras S."/>
            <person name="Cozijnsen A.J."/>
            <person name="Ciuffetti L.M."/>
            <person name="Degrave A."/>
            <person name="Dilmaghani A."/>
            <person name="Duret L."/>
            <person name="Fudal I."/>
            <person name="Goodwin S.B."/>
            <person name="Gout L."/>
            <person name="Glaser N."/>
            <person name="Linglin J."/>
            <person name="Kema G.H.J."/>
            <person name="Lapalu N."/>
            <person name="Lawrence C.B."/>
            <person name="May K."/>
            <person name="Meyer M."/>
            <person name="Ollivier B."/>
            <person name="Poulain J."/>
            <person name="Schoch C.L."/>
            <person name="Simon A."/>
            <person name="Spatafora J.W."/>
            <person name="Stachowiak A."/>
            <person name="Turgeon B.G."/>
            <person name="Tyler B.M."/>
            <person name="Vincent D."/>
            <person name="Weissenbach J."/>
            <person name="Amselem J."/>
            <person name="Quesneville H."/>
            <person name="Oliver R.P."/>
            <person name="Wincker P."/>
            <person name="Balesdent M.-H."/>
            <person name="Howlett B.J."/>
        </authorList>
    </citation>
    <scope>NUCLEOTIDE SEQUENCE [LARGE SCALE GENOMIC DNA]</scope>
    <source>
        <strain evidence="5">JN3 / isolate v23.1.3 / race Av1-4-5-6-7-8</strain>
    </source>
</reference>
<dbReference type="AlphaFoldDB" id="E5A4M5"/>
<dbReference type="InParanoid" id="E5A4M5"/>
<dbReference type="PANTHER" id="PTHR10938:SF0">
    <property type="entry name" value="TRANSLATION INITIATION FACTOR IF-3, MITOCHONDRIAL"/>
    <property type="match status" value="1"/>
</dbReference>
<evidence type="ECO:0000256" key="2">
    <source>
        <dbReference type="ARBA" id="ARBA00022540"/>
    </source>
</evidence>
<evidence type="ECO:0000313" key="4">
    <source>
        <dbReference type="EMBL" id="CBX98573.1"/>
    </source>
</evidence>
<dbReference type="OMA" id="GTQTKAM"/>
<dbReference type="GO" id="GO:0070124">
    <property type="term" value="P:mitochondrial translational initiation"/>
    <property type="evidence" value="ECO:0007669"/>
    <property type="project" value="TreeGrafter"/>
</dbReference>
<keyword evidence="2" id="KW-0396">Initiation factor</keyword>
<dbReference type="PANTHER" id="PTHR10938">
    <property type="entry name" value="TRANSLATION INITIATION FACTOR IF-3"/>
    <property type="match status" value="1"/>
</dbReference>
<comment type="similarity">
    <text evidence="1">Belongs to the IF-3 family.</text>
</comment>
<name>E5A4M5_LEPMJ</name>
<dbReference type="Proteomes" id="UP000002668">
    <property type="component" value="Genome"/>
</dbReference>
<accession>E5A4M5</accession>
<organism evidence="5">
    <name type="scientific">Leptosphaeria maculans (strain JN3 / isolate v23.1.3 / race Av1-4-5-6-7-8)</name>
    <name type="common">Blackleg fungus</name>
    <name type="synonym">Phoma lingam</name>
    <dbReference type="NCBI Taxonomy" id="985895"/>
    <lineage>
        <taxon>Eukaryota</taxon>
        <taxon>Fungi</taxon>
        <taxon>Dikarya</taxon>
        <taxon>Ascomycota</taxon>
        <taxon>Pezizomycotina</taxon>
        <taxon>Dothideomycetes</taxon>
        <taxon>Pleosporomycetidae</taxon>
        <taxon>Pleosporales</taxon>
        <taxon>Pleosporineae</taxon>
        <taxon>Leptosphaeriaceae</taxon>
        <taxon>Plenodomus</taxon>
        <taxon>Plenodomus lingam/Leptosphaeria maculans species complex</taxon>
    </lineage>
</organism>
<dbReference type="GO" id="GO:0003743">
    <property type="term" value="F:translation initiation factor activity"/>
    <property type="evidence" value="ECO:0007669"/>
    <property type="project" value="UniProtKB-KW"/>
</dbReference>
<dbReference type="VEuPathDB" id="FungiDB:LEMA_P078120.1"/>
<protein>
    <recommendedName>
        <fullName evidence="6">Translation initiation factor 3 N-terminal domain-containing protein</fullName>
    </recommendedName>
</protein>
<evidence type="ECO:0008006" key="6">
    <source>
        <dbReference type="Google" id="ProtNLM"/>
    </source>
</evidence>
<proteinExistence type="inferred from homology"/>
<evidence type="ECO:0000256" key="1">
    <source>
        <dbReference type="ARBA" id="ARBA00005439"/>
    </source>
</evidence>
<dbReference type="OrthoDB" id="21573at2759"/>
<dbReference type="GeneID" id="13282062"/>
<dbReference type="GO" id="GO:0043022">
    <property type="term" value="F:ribosome binding"/>
    <property type="evidence" value="ECO:0007669"/>
    <property type="project" value="TreeGrafter"/>
</dbReference>
<dbReference type="RefSeq" id="XP_003842052.1">
    <property type="nucleotide sequence ID" value="XM_003842004.1"/>
</dbReference>
<dbReference type="GO" id="GO:0005739">
    <property type="term" value="C:mitochondrion"/>
    <property type="evidence" value="ECO:0007669"/>
    <property type="project" value="TreeGrafter"/>
</dbReference>
<keyword evidence="3" id="KW-0648">Protein biosynthesis</keyword>
<dbReference type="eggNOG" id="ENOG502QWD8">
    <property type="taxonomic scope" value="Eukaryota"/>
</dbReference>
<dbReference type="InterPro" id="IPR001288">
    <property type="entry name" value="Translation_initiation_fac_3"/>
</dbReference>
<dbReference type="Gene3D" id="3.10.20.80">
    <property type="entry name" value="Translation initiation factor 3 (IF-3), N-terminal domain"/>
    <property type="match status" value="1"/>
</dbReference>
<dbReference type="GO" id="GO:0032790">
    <property type="term" value="P:ribosome disassembly"/>
    <property type="evidence" value="ECO:0007669"/>
    <property type="project" value="TreeGrafter"/>
</dbReference>
<dbReference type="Gene3D" id="3.30.110.10">
    <property type="entry name" value="Translation initiation factor 3 (IF-3), C-terminal domain"/>
    <property type="match status" value="1"/>
</dbReference>
<evidence type="ECO:0000256" key="3">
    <source>
        <dbReference type="ARBA" id="ARBA00022917"/>
    </source>
</evidence>
<keyword evidence="5" id="KW-1185">Reference proteome</keyword>
<dbReference type="STRING" id="985895.E5A4M5"/>
<dbReference type="HOGENOM" id="CLU_062478_1_0_1"/>